<dbReference type="EMBL" id="FNOV01000015">
    <property type="protein sequence ID" value="SDY84587.1"/>
    <property type="molecule type" value="Genomic_DNA"/>
</dbReference>
<evidence type="ECO:0008006" key="3">
    <source>
        <dbReference type="Google" id="ProtNLM"/>
    </source>
</evidence>
<keyword evidence="2" id="KW-1185">Reference proteome</keyword>
<protein>
    <recommendedName>
        <fullName evidence="3">Phosphoribosylpyrophosphate synthetase</fullName>
    </recommendedName>
</protein>
<sequence>MEPSDTLSTTMQQLRGRGYAEDFNLRPDCLYCVARDLRLAPEQFKVDAVFRFEGPSDPADQSILYAISAPGLDLRGVLVNAYGVYADPLTATMEAQLRLPPR</sequence>
<dbReference type="STRING" id="651662.SAMN04488069_11565"/>
<organism evidence="1 2">
    <name type="scientific">Hymenobacter psychrophilus</name>
    <dbReference type="NCBI Taxonomy" id="651662"/>
    <lineage>
        <taxon>Bacteria</taxon>
        <taxon>Pseudomonadati</taxon>
        <taxon>Bacteroidota</taxon>
        <taxon>Cytophagia</taxon>
        <taxon>Cytophagales</taxon>
        <taxon>Hymenobacteraceae</taxon>
        <taxon>Hymenobacter</taxon>
    </lineage>
</organism>
<reference evidence="2" key="1">
    <citation type="submission" date="2016-10" db="EMBL/GenBank/DDBJ databases">
        <authorList>
            <person name="Varghese N."/>
            <person name="Submissions S."/>
        </authorList>
    </citation>
    <scope>NUCLEOTIDE SEQUENCE [LARGE SCALE GENOMIC DNA]</scope>
    <source>
        <strain evidence="2">CGMCC 1.8975</strain>
    </source>
</reference>
<name>A0A1H3N6L1_9BACT</name>
<dbReference type="AlphaFoldDB" id="A0A1H3N6L1"/>
<dbReference type="RefSeq" id="WP_092743224.1">
    <property type="nucleotide sequence ID" value="NZ_FNOV01000015.1"/>
</dbReference>
<gene>
    <name evidence="1" type="ORF">SAMN04488069_11565</name>
</gene>
<evidence type="ECO:0000313" key="2">
    <source>
        <dbReference type="Proteomes" id="UP000199249"/>
    </source>
</evidence>
<dbReference type="Proteomes" id="UP000199249">
    <property type="component" value="Unassembled WGS sequence"/>
</dbReference>
<accession>A0A1H3N6L1</accession>
<dbReference type="OrthoDB" id="8418771at2"/>
<evidence type="ECO:0000313" key="1">
    <source>
        <dbReference type="EMBL" id="SDY84587.1"/>
    </source>
</evidence>
<proteinExistence type="predicted"/>